<keyword evidence="3" id="KW-0325">Glycoprotein</keyword>
<reference evidence="11" key="3">
    <citation type="submission" date="2025-04" db="UniProtKB">
        <authorList>
            <consortium name="RefSeq"/>
        </authorList>
    </citation>
    <scope>IDENTIFICATION</scope>
    <source>
        <strain evidence="11">Nigerian</strain>
        <tissue evidence="11">Liver and blood</tissue>
    </source>
</reference>
<dbReference type="AGR" id="Xenbase:XB-GENE-29098799"/>
<dbReference type="CDD" id="cd00096">
    <property type="entry name" value="Ig"/>
    <property type="match status" value="1"/>
</dbReference>
<dbReference type="SMART" id="SM00409">
    <property type="entry name" value="IG"/>
    <property type="match status" value="4"/>
</dbReference>
<dbReference type="Ensembl" id="ENSXETT00000114978">
    <property type="protein sequence ID" value="ENSXETP00000111439"/>
    <property type="gene ID" value="ENSXETG00000044330"/>
</dbReference>
<keyword evidence="4" id="KW-0393">Immunoglobulin domain</keyword>
<keyword evidence="6" id="KW-0812">Transmembrane</keyword>
<feature type="domain" description="Ig-like" evidence="8">
    <location>
        <begin position="200"/>
        <end position="306"/>
    </location>
</feature>
<feature type="compositionally biased region" description="Polar residues" evidence="5">
    <location>
        <begin position="575"/>
        <end position="596"/>
    </location>
</feature>
<dbReference type="Xenbase" id="XB-GENE-29098799">
    <property type="gene designation" value="LOC116412429"/>
</dbReference>
<dbReference type="Pfam" id="PF13927">
    <property type="entry name" value="Ig_3"/>
    <property type="match status" value="2"/>
</dbReference>
<keyword evidence="1 7" id="KW-0732">Signal</keyword>
<evidence type="ECO:0000256" key="4">
    <source>
        <dbReference type="ARBA" id="ARBA00023319"/>
    </source>
</evidence>
<dbReference type="RefSeq" id="XP_031762505.1">
    <property type="nucleotide sequence ID" value="XM_031906645.1"/>
</dbReference>
<feature type="compositionally biased region" description="Low complexity" evidence="5">
    <location>
        <begin position="552"/>
        <end position="563"/>
    </location>
</feature>
<dbReference type="PANTHER" id="PTHR44337">
    <property type="entry name" value="CARCINOEMBRYONIC ANTIGEN-RELATED CELL ADHESION MOLECULE 8"/>
    <property type="match status" value="1"/>
</dbReference>
<reference evidence="9" key="2">
    <citation type="submission" date="2021-03" db="UniProtKB">
        <authorList>
            <consortium name="Ensembl"/>
        </authorList>
    </citation>
    <scope>IDENTIFICATION</scope>
</reference>
<dbReference type="InterPro" id="IPR003599">
    <property type="entry name" value="Ig_sub"/>
</dbReference>
<dbReference type="PROSITE" id="PS50835">
    <property type="entry name" value="IG_LIKE"/>
    <property type="match status" value="2"/>
</dbReference>
<dbReference type="SMART" id="SM00408">
    <property type="entry name" value="IGc2"/>
    <property type="match status" value="3"/>
</dbReference>
<dbReference type="InterPro" id="IPR007110">
    <property type="entry name" value="Ig-like_dom"/>
</dbReference>
<dbReference type="InterPro" id="IPR013783">
    <property type="entry name" value="Ig-like_fold"/>
</dbReference>
<dbReference type="Gene3D" id="2.60.40.10">
    <property type="entry name" value="Immunoglobulins"/>
    <property type="match status" value="4"/>
</dbReference>
<dbReference type="Reactome" id="R-XTR-6798695">
    <property type="pathway name" value="Neutrophil degranulation"/>
</dbReference>
<dbReference type="OMA" id="TGQYMCT"/>
<keyword evidence="10" id="KW-1185">Reference proteome</keyword>
<feature type="compositionally biased region" description="Polar residues" evidence="5">
    <location>
        <begin position="610"/>
        <end position="621"/>
    </location>
</feature>
<proteinExistence type="predicted"/>
<keyword evidence="6" id="KW-1133">Transmembrane helix</keyword>
<keyword evidence="6" id="KW-0472">Membrane</keyword>
<dbReference type="AlphaFoldDB" id="A0A803JTZ0"/>
<name>A0A803JTZ0_XENTR</name>
<feature type="transmembrane region" description="Helical" evidence="6">
    <location>
        <begin position="507"/>
        <end position="530"/>
    </location>
</feature>
<evidence type="ECO:0000259" key="8">
    <source>
        <dbReference type="PROSITE" id="PS50835"/>
    </source>
</evidence>
<dbReference type="GeneTree" id="ENSGT01010000228732"/>
<dbReference type="InterPro" id="IPR036179">
    <property type="entry name" value="Ig-like_dom_sf"/>
</dbReference>
<dbReference type="PANTHER" id="PTHR44337:SF26">
    <property type="entry name" value="CARCINOEMBRYONIC ANTIGEN-RELATED CELL ADHESION MOLECULE 1-LIKE"/>
    <property type="match status" value="1"/>
</dbReference>
<dbReference type="Proteomes" id="UP000008143">
    <property type="component" value="Chromosome 7"/>
</dbReference>
<evidence type="ECO:0000256" key="7">
    <source>
        <dbReference type="SAM" id="SignalP"/>
    </source>
</evidence>
<evidence type="ECO:0000313" key="10">
    <source>
        <dbReference type="Proteomes" id="UP000008143"/>
    </source>
</evidence>
<dbReference type="KEGG" id="xtr:116412429"/>
<dbReference type="InterPro" id="IPR052598">
    <property type="entry name" value="IgSF_CEA-related"/>
</dbReference>
<feature type="domain" description="Ig-like" evidence="8">
    <location>
        <begin position="125"/>
        <end position="199"/>
    </location>
</feature>
<protein>
    <submittedName>
        <fullName evidence="9 11">Carcinoembryonic antigen-related cell adhesion molecule 1-like</fullName>
    </submittedName>
</protein>
<feature type="signal peptide" evidence="7">
    <location>
        <begin position="1"/>
        <end position="20"/>
    </location>
</feature>
<reference evidence="9" key="1">
    <citation type="journal article" date="2010" name="Science">
        <title>The genome of the Western clawed frog Xenopus tropicalis.</title>
        <authorList>
            <person name="Hellsten U."/>
            <person name="Harland R.M."/>
            <person name="Gilchrist M.J."/>
            <person name="Hendrix D."/>
            <person name="Jurka J."/>
            <person name="Kapitonov V."/>
            <person name="Ovcharenko I."/>
            <person name="Putnam N.H."/>
            <person name="Shu S."/>
            <person name="Taher L."/>
            <person name="Blitz I.L."/>
            <person name="Blumberg B."/>
            <person name="Dichmann D.S."/>
            <person name="Dubchak I."/>
            <person name="Amaya E."/>
            <person name="Detter J.C."/>
            <person name="Fletcher R."/>
            <person name="Gerhard D.S."/>
            <person name="Goodstein D."/>
            <person name="Graves T."/>
            <person name="Grigoriev I.V."/>
            <person name="Grimwood J."/>
            <person name="Kawashima T."/>
            <person name="Lindquist E."/>
            <person name="Lucas S.M."/>
            <person name="Mead P.E."/>
            <person name="Mitros T."/>
            <person name="Ogino H."/>
            <person name="Ohta Y."/>
            <person name="Poliakov A.V."/>
            <person name="Pollet N."/>
            <person name="Robert J."/>
            <person name="Salamov A."/>
            <person name="Sater A.K."/>
            <person name="Schmutz J."/>
            <person name="Terry A."/>
            <person name="Vize P.D."/>
            <person name="Warren W.C."/>
            <person name="Wells D."/>
            <person name="Wills A."/>
            <person name="Wilson R.K."/>
            <person name="Zimmerman L.B."/>
            <person name="Zorn A.M."/>
            <person name="Grainger R."/>
            <person name="Grammer T."/>
            <person name="Khokha M.K."/>
            <person name="Richardson P.M."/>
            <person name="Rokhsar D.S."/>
        </authorList>
    </citation>
    <scope>NUCLEOTIDE SEQUENCE [LARGE SCALE GENOMIC DNA]</scope>
    <source>
        <strain evidence="9">Nigerian</strain>
    </source>
</reference>
<organism evidence="9">
    <name type="scientific">Xenopus tropicalis</name>
    <name type="common">Western clawed frog</name>
    <name type="synonym">Silurana tropicalis</name>
    <dbReference type="NCBI Taxonomy" id="8364"/>
    <lineage>
        <taxon>Eukaryota</taxon>
        <taxon>Metazoa</taxon>
        <taxon>Chordata</taxon>
        <taxon>Craniata</taxon>
        <taxon>Vertebrata</taxon>
        <taxon>Euteleostomi</taxon>
        <taxon>Amphibia</taxon>
        <taxon>Batrachia</taxon>
        <taxon>Anura</taxon>
        <taxon>Pipoidea</taxon>
        <taxon>Pipidae</taxon>
        <taxon>Xenopodinae</taxon>
        <taxon>Xenopus</taxon>
        <taxon>Silurana</taxon>
    </lineage>
</organism>
<evidence type="ECO:0000256" key="2">
    <source>
        <dbReference type="ARBA" id="ARBA00023157"/>
    </source>
</evidence>
<feature type="region of interest" description="Disordered" evidence="5">
    <location>
        <begin position="534"/>
        <end position="621"/>
    </location>
</feature>
<accession>A0A803JTZ0</accession>
<dbReference type="SUPFAM" id="SSF48726">
    <property type="entry name" value="Immunoglobulin"/>
    <property type="match status" value="4"/>
</dbReference>
<dbReference type="Reactome" id="R-XTR-1566977">
    <property type="pathway name" value="Fibronectin matrix formation"/>
</dbReference>
<dbReference type="Reactome" id="R-XTR-202733">
    <property type="pathway name" value="Cell surface interactions at the vascular wall"/>
</dbReference>
<evidence type="ECO:0000313" key="11">
    <source>
        <dbReference type="RefSeq" id="XP_031762505.1"/>
    </source>
</evidence>
<gene>
    <name evidence="9 11 12" type="primary">LOC116412429</name>
</gene>
<feature type="chain" id="PRO_5044662974" evidence="7">
    <location>
        <begin position="21"/>
        <end position="621"/>
    </location>
</feature>
<dbReference type="OrthoDB" id="6159398at2759"/>
<evidence type="ECO:0000256" key="3">
    <source>
        <dbReference type="ARBA" id="ARBA00023180"/>
    </source>
</evidence>
<evidence type="ECO:0000256" key="1">
    <source>
        <dbReference type="ARBA" id="ARBA00022729"/>
    </source>
</evidence>
<keyword evidence="2" id="KW-1015">Disulfide bond</keyword>
<evidence type="ECO:0000256" key="6">
    <source>
        <dbReference type="SAM" id="Phobius"/>
    </source>
</evidence>
<dbReference type="InterPro" id="IPR003598">
    <property type="entry name" value="Ig_sub2"/>
</dbReference>
<evidence type="ECO:0000313" key="12">
    <source>
        <dbReference type="Xenbase" id="XB-GENE-29098799"/>
    </source>
</evidence>
<evidence type="ECO:0000256" key="5">
    <source>
        <dbReference type="SAM" id="MobiDB-lite"/>
    </source>
</evidence>
<sequence length="621" mass="67513">MGCSLCWNLWTLFVLASVNASTASDFDGAVGGSVFMFTSLSVPGRHKITWEADTTLIATIEDGQNPVYYPTYNSRCELFSNATLRLDGLLPSDSKNYKQSIENKNTGVTSSVTVTLEVHNLLTPPDLTADPATRPVQGDNITLYCNAGSQIVNTYTFLRDDESISCSEPHISCNTSSPFLNFHPITENDNGSYTCVIYNPVSSNISNLVIQDVAVRVSNVALHNNASRPVTVEKDSVALQCSSRGTDVSYTWTLRESALPANPRYHLINNDATLIISPVSREDQGYFTCTVSNYLNNETSPNLTLSWAPDGQIACGAMRLGDHIELSCSWPGGYPAANLHLKFADMEALGEDKVTGNVPLTHPASILTCEGSQGWTQSCSLIIDTPKSSGLANDTLVEGDWGKKAILSVPLTYENRKENIIGPQQLLPATFTWYRLTPKPEPLPLGENFTVISNDYISYLVVSSVTSDATGQYMCTAENLIGSTNFYFTLRIPEVNGPSGVNLSPGALAGIVIGAIAAGSLITGVIALLLNKQGSGRKPQKSPDMPKVSREPNQNPYQNNPVNTTRATHMDNPAFDQSRNSSGIYTNLEPQDNDLYQSIEGPQLFRNRPSMVSESLYKNEQ</sequence>
<evidence type="ECO:0000313" key="9">
    <source>
        <dbReference type="Ensembl" id="ENSXETP00000111439"/>
    </source>
</evidence>
<dbReference type="GeneID" id="116412429"/>